<feature type="compositionally biased region" description="Polar residues" evidence="11">
    <location>
        <begin position="327"/>
        <end position="345"/>
    </location>
</feature>
<keyword evidence="10" id="KW-0813">Transport</keyword>
<feature type="transmembrane region" description="Helical" evidence="10">
    <location>
        <begin position="196"/>
        <end position="220"/>
    </location>
</feature>
<dbReference type="GO" id="GO:0005789">
    <property type="term" value="C:endoplasmic reticulum membrane"/>
    <property type="evidence" value="ECO:0007669"/>
    <property type="project" value="UniProtKB-SubCell"/>
</dbReference>
<dbReference type="Pfam" id="PF04506">
    <property type="entry name" value="Rft-1"/>
    <property type="match status" value="1"/>
</dbReference>
<dbReference type="OrthoDB" id="9979195at2759"/>
<feature type="compositionally biased region" description="Basic and acidic residues" evidence="11">
    <location>
        <begin position="73"/>
        <end position="89"/>
    </location>
</feature>
<evidence type="ECO:0000256" key="2">
    <source>
        <dbReference type="ARBA" id="ARBA00004922"/>
    </source>
</evidence>
<gene>
    <name evidence="12" type="ORF">BCV69DRAFT_282543</name>
</gene>
<proteinExistence type="inferred from homology"/>
<dbReference type="AlphaFoldDB" id="A0A316U721"/>
<comment type="function">
    <text evidence="9 10">Intramembrane glycolipid transporter that operates in the biosynthetic pathway of dolichol-linked oligosaccharides, the glycan precursors employed in protein asparagine (N)-glycosylation. The sequential addition of sugars to dolichol pyrophosphate produces dolichol-linked oligosaccharides containing fourteen sugars, including two GlcNAcs, nine mannoses and three glucoses. Once assembled, the oligosaccharide is transferred from the lipid to nascent proteins by oligosaccharyltransferases. The assembly of dolichol-linked oligosaccharides begins on the cytosolic side of the endoplasmic reticulum membrane and finishes in its lumen. RFT1 could mediate the translocation of the cytosolically oriented intermediate DolPP-GlcNAc2Man5, produced by ALG11, into the ER lumen where dolichol-linked oligosaccharides assembly continues. However, the intramembrane lipid transporter activity could not be confirmed in vitro.</text>
</comment>
<organism evidence="12 13">
    <name type="scientific">Pseudomicrostroma glucosiphilum</name>
    <dbReference type="NCBI Taxonomy" id="1684307"/>
    <lineage>
        <taxon>Eukaryota</taxon>
        <taxon>Fungi</taxon>
        <taxon>Dikarya</taxon>
        <taxon>Basidiomycota</taxon>
        <taxon>Ustilaginomycotina</taxon>
        <taxon>Exobasidiomycetes</taxon>
        <taxon>Microstromatales</taxon>
        <taxon>Microstromatales incertae sedis</taxon>
        <taxon>Pseudomicrostroma</taxon>
    </lineage>
</organism>
<feature type="transmembrane region" description="Helical" evidence="10">
    <location>
        <begin position="356"/>
        <end position="375"/>
    </location>
</feature>
<dbReference type="RefSeq" id="XP_025348199.1">
    <property type="nucleotide sequence ID" value="XM_025492399.1"/>
</dbReference>
<keyword evidence="4 10" id="KW-0812">Transmembrane</keyword>
<name>A0A316U721_9BASI</name>
<evidence type="ECO:0000256" key="9">
    <source>
        <dbReference type="ARBA" id="ARBA00045912"/>
    </source>
</evidence>
<feature type="region of interest" description="Disordered" evidence="11">
    <location>
        <begin position="73"/>
        <end position="94"/>
    </location>
</feature>
<feature type="transmembrane region" description="Helical" evidence="10">
    <location>
        <begin position="400"/>
        <end position="420"/>
    </location>
</feature>
<dbReference type="EMBL" id="KZ819326">
    <property type="protein sequence ID" value="PWN21039.1"/>
    <property type="molecule type" value="Genomic_DNA"/>
</dbReference>
<dbReference type="PANTHER" id="PTHR13117:SF5">
    <property type="entry name" value="PROTEIN RFT1 HOMOLOG"/>
    <property type="match status" value="1"/>
</dbReference>
<protein>
    <recommendedName>
        <fullName evidence="8 10">Man(5)GlcNAc(2)-PP-dolichol translocation protein RFT1</fullName>
    </recommendedName>
</protein>
<evidence type="ECO:0000256" key="5">
    <source>
        <dbReference type="ARBA" id="ARBA00022824"/>
    </source>
</evidence>
<dbReference type="Proteomes" id="UP000245942">
    <property type="component" value="Unassembled WGS sequence"/>
</dbReference>
<evidence type="ECO:0000256" key="10">
    <source>
        <dbReference type="RuleBase" id="RU365067"/>
    </source>
</evidence>
<evidence type="ECO:0000256" key="1">
    <source>
        <dbReference type="ARBA" id="ARBA00004477"/>
    </source>
</evidence>
<feature type="transmembrane region" description="Helical" evidence="10">
    <location>
        <begin position="539"/>
        <end position="559"/>
    </location>
</feature>
<feature type="transmembrane region" description="Helical" evidence="10">
    <location>
        <begin position="169"/>
        <end position="190"/>
    </location>
</feature>
<evidence type="ECO:0000256" key="7">
    <source>
        <dbReference type="ARBA" id="ARBA00023136"/>
    </source>
</evidence>
<feature type="transmembrane region" description="Helical" evidence="10">
    <location>
        <begin position="99"/>
        <end position="118"/>
    </location>
</feature>
<keyword evidence="5 10" id="KW-0256">Endoplasmic reticulum</keyword>
<evidence type="ECO:0000313" key="13">
    <source>
        <dbReference type="Proteomes" id="UP000245942"/>
    </source>
</evidence>
<comment type="pathway">
    <text evidence="2">Protein modification; protein glycosylation.</text>
</comment>
<feature type="transmembrane region" description="Helical" evidence="10">
    <location>
        <begin position="138"/>
        <end position="157"/>
    </location>
</feature>
<evidence type="ECO:0000256" key="11">
    <source>
        <dbReference type="SAM" id="MobiDB-lite"/>
    </source>
</evidence>
<dbReference type="GeneID" id="37014133"/>
<reference evidence="12 13" key="1">
    <citation type="journal article" date="2018" name="Mol. Biol. Evol.">
        <title>Broad Genomic Sampling Reveals a Smut Pathogenic Ancestry of the Fungal Clade Ustilaginomycotina.</title>
        <authorList>
            <person name="Kijpornyongpan T."/>
            <person name="Mondo S.J."/>
            <person name="Barry K."/>
            <person name="Sandor L."/>
            <person name="Lee J."/>
            <person name="Lipzen A."/>
            <person name="Pangilinan J."/>
            <person name="LaButti K."/>
            <person name="Hainaut M."/>
            <person name="Henrissat B."/>
            <person name="Grigoriev I.V."/>
            <person name="Spatafora J.W."/>
            <person name="Aime M.C."/>
        </authorList>
    </citation>
    <scope>NUCLEOTIDE SEQUENCE [LARGE SCALE GENOMIC DNA]</scope>
    <source>
        <strain evidence="12 13">MCA 4718</strain>
    </source>
</reference>
<accession>A0A316U721</accession>
<feature type="region of interest" description="Disordered" evidence="11">
    <location>
        <begin position="324"/>
        <end position="345"/>
    </location>
</feature>
<keyword evidence="6 10" id="KW-1133">Transmembrane helix</keyword>
<evidence type="ECO:0000256" key="6">
    <source>
        <dbReference type="ARBA" id="ARBA00022989"/>
    </source>
</evidence>
<evidence type="ECO:0000256" key="4">
    <source>
        <dbReference type="ARBA" id="ARBA00022692"/>
    </source>
</evidence>
<evidence type="ECO:0000256" key="8">
    <source>
        <dbReference type="ARBA" id="ARBA00044793"/>
    </source>
</evidence>
<keyword evidence="7 10" id="KW-0472">Membrane</keyword>
<dbReference type="GO" id="GO:0006488">
    <property type="term" value="P:dolichol-linked oligosaccharide biosynthetic process"/>
    <property type="evidence" value="ECO:0007669"/>
    <property type="project" value="InterPro"/>
</dbReference>
<dbReference type="InterPro" id="IPR007594">
    <property type="entry name" value="RFT1"/>
</dbReference>
<keyword evidence="13" id="KW-1185">Reference proteome</keyword>
<feature type="transmembrane region" description="Helical" evidence="10">
    <location>
        <begin position="506"/>
        <end position="527"/>
    </location>
</feature>
<dbReference type="GO" id="GO:0034203">
    <property type="term" value="P:glycolipid translocation"/>
    <property type="evidence" value="ECO:0007669"/>
    <property type="project" value="TreeGrafter"/>
</dbReference>
<feature type="transmembrane region" description="Helical" evidence="10">
    <location>
        <begin position="432"/>
        <end position="451"/>
    </location>
</feature>
<sequence>MGRFSSLSPAILLLSLQILTRVFTFGLNQLLIRFSSPALYGAAHIRCELVLGIVLFLSREGIRAATLRQDDRSEIQAEGKDRKSKHGVDQEAGSEGGNLSLLPIPLGILFALLALPLFTSSSTESQETRPYQDTVIHLYLLSALLELLSEPLYLHALSARGGRNLALRVRAEGSAAIAKGVVTLAGVFSLGEEAGLLAFGLGQAAYGAAILLTFTGSYSLRFGLGRTLHLYMPNWSSPAKPKDESRTSTDRLAVLLFLQSILKHLLTEADKIAVSRLASLEDQGGYALGTNYASLPLRLVFQPLEESSRFQFCQTLGSLSDDRADGANTTASTKETQVGKVTSEPATQSRAKAKHLLTSLLHLHLFLGLFLLSYLPPLSRPFIQALSGSQWASTSAPRTLSAFALFLPVAGWSGILEGFLQSTASPTELKRYNRVILSSSATFGVVLWTLTRERVAREVGVSTEEALLYASTASMAVRALFGWRYAVGFFKRSQELALTDLLPSRATVLTTAASAGLLRAVASRLPFSEDPMAVLPLKAYGPVVLAALSTGVGALGIMWSQDRQSIMHALSALHG</sequence>
<feature type="transmembrane region" description="Helical" evidence="10">
    <location>
        <begin position="466"/>
        <end position="486"/>
    </location>
</feature>
<dbReference type="PANTHER" id="PTHR13117">
    <property type="entry name" value="ENDOPLASMIC RETICULUM MULTISPAN TRANSMEMBRANE PROTEIN-RELATED"/>
    <property type="match status" value="1"/>
</dbReference>
<dbReference type="STRING" id="1684307.A0A316U721"/>
<comment type="subcellular location">
    <subcellularLocation>
        <location evidence="1 10">Endoplasmic reticulum membrane</location>
        <topology evidence="1 10">Multi-pass membrane protein</topology>
    </subcellularLocation>
</comment>
<evidence type="ECO:0000256" key="3">
    <source>
        <dbReference type="ARBA" id="ARBA00010288"/>
    </source>
</evidence>
<comment type="similarity">
    <text evidence="3 10">Belongs to the RFT1 family.</text>
</comment>
<evidence type="ECO:0000313" key="12">
    <source>
        <dbReference type="EMBL" id="PWN21039.1"/>
    </source>
</evidence>